<dbReference type="Pfam" id="PF12697">
    <property type="entry name" value="Abhydrolase_6"/>
    <property type="match status" value="1"/>
</dbReference>
<organism evidence="2 3">
    <name type="scientific">Stappia indica</name>
    <dbReference type="NCBI Taxonomy" id="538381"/>
    <lineage>
        <taxon>Bacteria</taxon>
        <taxon>Pseudomonadati</taxon>
        <taxon>Pseudomonadota</taxon>
        <taxon>Alphaproteobacteria</taxon>
        <taxon>Hyphomicrobiales</taxon>
        <taxon>Stappiaceae</taxon>
        <taxon>Stappia</taxon>
    </lineage>
</organism>
<gene>
    <name evidence="2" type="ORF">SAMN05421512_11764</name>
</gene>
<evidence type="ECO:0000259" key="1">
    <source>
        <dbReference type="Pfam" id="PF12697"/>
    </source>
</evidence>
<dbReference type="Proteomes" id="UP000219331">
    <property type="component" value="Unassembled WGS sequence"/>
</dbReference>
<dbReference type="InterPro" id="IPR000073">
    <property type="entry name" value="AB_hydrolase_1"/>
</dbReference>
<name>A0A285TTA2_9HYPH</name>
<dbReference type="InterPro" id="IPR050228">
    <property type="entry name" value="Carboxylesterase_BioH"/>
</dbReference>
<dbReference type="PANTHER" id="PTHR43194:SF2">
    <property type="entry name" value="PEROXISOMAL MEMBRANE PROTEIN LPX1"/>
    <property type="match status" value="1"/>
</dbReference>
<accession>A0A285TTA2</accession>
<dbReference type="AlphaFoldDB" id="A0A285TTA2"/>
<dbReference type="SUPFAM" id="SSF53474">
    <property type="entry name" value="alpha/beta-Hydrolases"/>
    <property type="match status" value="1"/>
</dbReference>
<proteinExistence type="predicted"/>
<evidence type="ECO:0000313" key="2">
    <source>
        <dbReference type="EMBL" id="SOC27086.1"/>
    </source>
</evidence>
<keyword evidence="3" id="KW-1185">Reference proteome</keyword>
<dbReference type="InterPro" id="IPR029058">
    <property type="entry name" value="AB_hydrolase_fold"/>
</dbReference>
<dbReference type="OrthoDB" id="9804723at2"/>
<evidence type="ECO:0000313" key="3">
    <source>
        <dbReference type="Proteomes" id="UP000219331"/>
    </source>
</evidence>
<dbReference type="STRING" id="538381.GCA_001696535_02839"/>
<dbReference type="PANTHER" id="PTHR43194">
    <property type="entry name" value="HYDROLASE ALPHA/BETA FOLD FAMILY"/>
    <property type="match status" value="1"/>
</dbReference>
<protein>
    <submittedName>
        <fullName evidence="2">Pimeloyl-ACP methyl ester carboxylesterase</fullName>
    </submittedName>
</protein>
<reference evidence="2 3" key="1">
    <citation type="submission" date="2017-08" db="EMBL/GenBank/DDBJ databases">
        <authorList>
            <person name="de Groot N.N."/>
        </authorList>
    </citation>
    <scope>NUCLEOTIDE SEQUENCE [LARGE SCALE GENOMIC DNA]</scope>
    <source>
        <strain evidence="2 3">USBA 352</strain>
    </source>
</reference>
<feature type="domain" description="AB hydrolase-1" evidence="1">
    <location>
        <begin position="172"/>
        <end position="405"/>
    </location>
</feature>
<dbReference type="Gene3D" id="3.40.50.1820">
    <property type="entry name" value="alpha/beta hydrolase"/>
    <property type="match status" value="1"/>
</dbReference>
<sequence>MSTAVRAVADLLATLVGRLQAASGDPELTRLSPGLAVALSIRSGGARAVLWIEEGRVEPAGAGIVADIEMRLGEGVLEKMLQVPPPPRHQGFTALQIANPDVTVEGDALGLARARAALERLFEMALAAPELAAPKRTRRIEGVTGRRITLNCTEGPLEIHTEIAGRKGAVPLVFLHTAGADARQFEAQMADSALGDAYELHAPDMPFHGRSMPPLGWDGAPYTLTADRYLDWVKAYLAQVVGRPAILAGCSMGAAVTLVCAARAPELLRGVLPIEPPYRSKGRINRGQNDVGVHAGLHNGAFVRGLMAPTSPEGYRRRAAWIYSQGAPGVYQADLGFYSLEFDGEEIAPMVDAARLPVVLLSGAYDYSATPEDGARLCALMPGARQIVMPDLGHFPMTEHPDLFAGYLDQALALLAAGPGAPSHS</sequence>
<dbReference type="EMBL" id="OBML01000017">
    <property type="protein sequence ID" value="SOC27086.1"/>
    <property type="molecule type" value="Genomic_DNA"/>
</dbReference>